<dbReference type="EMBL" id="CP094534">
    <property type="protein sequence ID" value="UOE31902.1"/>
    <property type="molecule type" value="Genomic_DNA"/>
</dbReference>
<reference evidence="8 9" key="1">
    <citation type="submission" date="2022-03" db="EMBL/GenBank/DDBJ databases">
        <title>Hymenobactersp. isolated from the air.</title>
        <authorList>
            <person name="Won M."/>
            <person name="Kwon S.-W."/>
        </authorList>
    </citation>
    <scope>NUCLEOTIDE SEQUENCE [LARGE SCALE GENOMIC DNA]</scope>
    <source>
        <strain evidence="8 9">KACC 22596</strain>
    </source>
</reference>
<evidence type="ECO:0000256" key="5">
    <source>
        <dbReference type="ARBA" id="ARBA00023136"/>
    </source>
</evidence>
<dbReference type="InterPro" id="IPR050807">
    <property type="entry name" value="TransReg_Diox_bact_type"/>
</dbReference>
<dbReference type="PANTHER" id="PTHR46797:SF1">
    <property type="entry name" value="METHYLPHOSPHONATE SYNTHASE"/>
    <property type="match status" value="1"/>
</dbReference>
<evidence type="ECO:0000256" key="3">
    <source>
        <dbReference type="ARBA" id="ARBA00022989"/>
    </source>
</evidence>
<dbReference type="InterPro" id="IPR019109">
    <property type="entry name" value="MamF_MmsF"/>
</dbReference>
<feature type="domain" description="HTH cro/C1-type" evidence="7">
    <location>
        <begin position="7"/>
        <end position="61"/>
    </location>
</feature>
<feature type="transmembrane region" description="Helical" evidence="6">
    <location>
        <begin position="164"/>
        <end position="189"/>
    </location>
</feature>
<feature type="transmembrane region" description="Helical" evidence="6">
    <location>
        <begin position="120"/>
        <end position="143"/>
    </location>
</feature>
<dbReference type="SUPFAM" id="SSF47413">
    <property type="entry name" value="lambda repressor-like DNA-binding domains"/>
    <property type="match status" value="1"/>
</dbReference>
<evidence type="ECO:0000256" key="4">
    <source>
        <dbReference type="ARBA" id="ARBA00023125"/>
    </source>
</evidence>
<dbReference type="InterPro" id="IPR001387">
    <property type="entry name" value="Cro/C1-type_HTH"/>
</dbReference>
<dbReference type="Proteomes" id="UP000831390">
    <property type="component" value="Chromosome"/>
</dbReference>
<evidence type="ECO:0000259" key="7">
    <source>
        <dbReference type="PROSITE" id="PS50943"/>
    </source>
</evidence>
<proteinExistence type="predicted"/>
<dbReference type="Pfam" id="PF09685">
    <property type="entry name" value="MamF_MmsF"/>
    <property type="match status" value="1"/>
</dbReference>
<keyword evidence="5 6" id="KW-0472">Membrane</keyword>
<dbReference type="Gene3D" id="1.10.260.40">
    <property type="entry name" value="lambda repressor-like DNA-binding domains"/>
    <property type="match status" value="1"/>
</dbReference>
<organism evidence="8 9">
    <name type="scientific">Hymenobacter monticola</name>
    <dbReference type="NCBI Taxonomy" id="1705399"/>
    <lineage>
        <taxon>Bacteria</taxon>
        <taxon>Pseudomonadati</taxon>
        <taxon>Bacteroidota</taxon>
        <taxon>Cytophagia</taxon>
        <taxon>Cytophagales</taxon>
        <taxon>Hymenobacteraceae</taxon>
        <taxon>Hymenobacter</taxon>
    </lineage>
</organism>
<dbReference type="RefSeq" id="WP_243508859.1">
    <property type="nucleotide sequence ID" value="NZ_CP094534.1"/>
</dbReference>
<dbReference type="InterPro" id="IPR010982">
    <property type="entry name" value="Lambda_DNA-bd_dom_sf"/>
</dbReference>
<accession>A0ABY4AYE0</accession>
<evidence type="ECO:0000256" key="1">
    <source>
        <dbReference type="ARBA" id="ARBA00004141"/>
    </source>
</evidence>
<keyword evidence="2 6" id="KW-0812">Transmembrane</keyword>
<keyword evidence="3 6" id="KW-1133">Transmembrane helix</keyword>
<evidence type="ECO:0000256" key="6">
    <source>
        <dbReference type="SAM" id="Phobius"/>
    </source>
</evidence>
<keyword evidence="4" id="KW-0238">DNA-binding</keyword>
<dbReference type="Pfam" id="PF01381">
    <property type="entry name" value="HTH_3"/>
    <property type="match status" value="1"/>
</dbReference>
<sequence length="231" mass="25047">MFSAARIQALRKSKGYSQELLAEQSGVSLRTIQRVEQGETVPRGHTVQALAAALDVPLEALLALPKPVAEATMEPSGSVPVPGAPAVSRLPDAPAPLLTPAAPAPPASSALPSDPQALELLNLSALCLLVFPFLNLLAPYLLWRKHRHDTAHAAEVGRRVLGFQVLWQVASFFSYLMVLLLQAAMFFYFGVVLKGVFLGVFVLTYLVNVVTVGYNQLLLRRGQLDIYPIRL</sequence>
<keyword evidence="9" id="KW-1185">Reference proteome</keyword>
<protein>
    <submittedName>
        <fullName evidence="8">Helix-turn-helix domain-containing protein</fullName>
    </submittedName>
</protein>
<gene>
    <name evidence="8" type="ORF">MTP16_12220</name>
</gene>
<dbReference type="SMART" id="SM00530">
    <property type="entry name" value="HTH_XRE"/>
    <property type="match status" value="1"/>
</dbReference>
<dbReference type="PANTHER" id="PTHR46797">
    <property type="entry name" value="HTH-TYPE TRANSCRIPTIONAL REGULATOR"/>
    <property type="match status" value="1"/>
</dbReference>
<feature type="transmembrane region" description="Helical" evidence="6">
    <location>
        <begin position="195"/>
        <end position="214"/>
    </location>
</feature>
<name>A0ABY4AYE0_9BACT</name>
<evidence type="ECO:0000256" key="2">
    <source>
        <dbReference type="ARBA" id="ARBA00022692"/>
    </source>
</evidence>
<dbReference type="PROSITE" id="PS50943">
    <property type="entry name" value="HTH_CROC1"/>
    <property type="match status" value="1"/>
</dbReference>
<comment type="subcellular location">
    <subcellularLocation>
        <location evidence="1">Membrane</location>
        <topology evidence="1">Multi-pass membrane protein</topology>
    </subcellularLocation>
</comment>
<evidence type="ECO:0000313" key="9">
    <source>
        <dbReference type="Proteomes" id="UP000831390"/>
    </source>
</evidence>
<dbReference type="CDD" id="cd00093">
    <property type="entry name" value="HTH_XRE"/>
    <property type="match status" value="1"/>
</dbReference>
<evidence type="ECO:0000313" key="8">
    <source>
        <dbReference type="EMBL" id="UOE31902.1"/>
    </source>
</evidence>